<feature type="domain" description="Response regulatory" evidence="15">
    <location>
        <begin position="890"/>
        <end position="1010"/>
    </location>
</feature>
<keyword evidence="17" id="KW-1185">Reference proteome</keyword>
<dbReference type="Gene3D" id="3.40.50.2300">
    <property type="match status" value="1"/>
</dbReference>
<dbReference type="InterPro" id="IPR036890">
    <property type="entry name" value="HATPase_C_sf"/>
</dbReference>
<evidence type="ECO:0000256" key="5">
    <source>
        <dbReference type="ARBA" id="ARBA00022741"/>
    </source>
</evidence>
<evidence type="ECO:0000256" key="8">
    <source>
        <dbReference type="ARBA" id="ARBA00022991"/>
    </source>
</evidence>
<dbReference type="Gene3D" id="3.30.565.10">
    <property type="entry name" value="Histidine kinase-like ATPase, C-terminal domain"/>
    <property type="match status" value="1"/>
</dbReference>
<keyword evidence="8" id="KW-0157">Chromophore</keyword>
<dbReference type="InterPro" id="IPR013515">
    <property type="entry name" value="Phytochrome_cen-reg"/>
</dbReference>
<evidence type="ECO:0008006" key="18">
    <source>
        <dbReference type="Google" id="ProtNLM"/>
    </source>
</evidence>
<evidence type="ECO:0000259" key="15">
    <source>
        <dbReference type="PROSITE" id="PS50110"/>
    </source>
</evidence>
<dbReference type="Gene3D" id="1.10.287.130">
    <property type="match status" value="1"/>
</dbReference>
<dbReference type="InterPro" id="IPR036097">
    <property type="entry name" value="HisK_dim/P_sf"/>
</dbReference>
<sequence length="1038" mass="115873">MVSENSIDILCYSVKNLFALDNFLDALPDANRLEFETRARGVREATTVNQIGPDPSVFSTAIQAPGEPIIPLCCAMHFVHSGCDLLVCEFEKEHLIDVSTYVPDHPVNTLDPCLEISPDEPPVVTSPEKPSAIDSILSPLGKLNMQGFGLVPAIAYIRQKLSSAQSIEELGAYLVESVQDLTKFHRIMVYRFDEAFNGAVIAEAIDPRASGDSYKNLRFPASDIPAQARKLYQINKVRFLFDREQATSRLVCRSVEDLHPALDLSHSYLRAMSPIHLKYLANMGVRSTMSISLELGGKLWGLICCHSYGKATSLPFHIRELCYWIGLCASSCLEKLDYSSNLGSRQILKAIQASRDSKTCITASSNDILKLFDATSGFMVIQGEARSVGRHEVYQEGLTLLRYVSMRGYEDVIACQSISADHPDLQRDKIFESIAGYLFIPLSKASQDFLLVLRDHQIREVHWAGKPPNKFGKDPPNKLEPRHSFHRWTETIKGFCTLWTEEQCGHFATMVQLVYGNFIEVWRQERTSAQSRLKRALLLNVSHDARTPLNAIINYLEIALEKSLDSDTIDILHKSHSASKSLVYVIDDLLRVSSVHQSHFSHLEATFDIKASILEILESLGAHARSKGLTFEYVNNGDLPSLVKGDAHQLHQILIQIVTNAVRSTQSGGIEIETKVVSTSDEFCFLEICVRDTGEGLTQRQLDDLFQDLEQVTGEEDASDGDRRRGSVTHSSRAIERARTNEPSPVNEHKSGVGLGLSMVARFVQLRDGQLRMKSTKDVGTVVTLYIPWLLCSDPVNSYQTLQCLPTPPGETPPLYPQQAFSPPISAALSPKNPESHTSMEGFFDHAVQGSAYSHTSRVNPTTPLGVTSPLYPNETPIQSPILERRPSMVIAIADDNNINLQVLKRRLEKMGHKVLSSSDGKECLEVFQEHKESTEFILMDIDMPLVNGIEATQMIREIEQQTRNRVPIFAASASLQKDEEQMFVENGFDGWLLKPIDFRRLNLLLAGALAEETKMEGLYRPEQFKIGGWFVKGADSV</sequence>
<dbReference type="PANTHER" id="PTHR43065">
    <property type="entry name" value="SENSOR HISTIDINE KINASE"/>
    <property type="match status" value="1"/>
</dbReference>
<keyword evidence="5" id="KW-0547">Nucleotide-binding</keyword>
<dbReference type="InterPro" id="IPR001294">
    <property type="entry name" value="Phytochrome"/>
</dbReference>
<dbReference type="AlphaFoldDB" id="A0A9P4TX07"/>
<keyword evidence="3" id="KW-0716">Sensory transduction</keyword>
<dbReference type="GO" id="GO:0009584">
    <property type="term" value="P:detection of visible light"/>
    <property type="evidence" value="ECO:0007669"/>
    <property type="project" value="InterPro"/>
</dbReference>
<protein>
    <recommendedName>
        <fullName evidence="18">Phytochrome</fullName>
    </recommendedName>
</protein>
<dbReference type="Pfam" id="PF00072">
    <property type="entry name" value="Response_reg"/>
    <property type="match status" value="1"/>
</dbReference>
<evidence type="ECO:0000256" key="1">
    <source>
        <dbReference type="ARBA" id="ARBA00022543"/>
    </source>
</evidence>
<dbReference type="PROSITE" id="PS50046">
    <property type="entry name" value="PHYTOCHROME_2"/>
    <property type="match status" value="1"/>
</dbReference>
<accession>A0A9P4TX07</accession>
<evidence type="ECO:0000256" key="11">
    <source>
        <dbReference type="PROSITE-ProRule" id="PRU00169"/>
    </source>
</evidence>
<dbReference type="Pfam" id="PF01590">
    <property type="entry name" value="GAF"/>
    <property type="match status" value="1"/>
</dbReference>
<dbReference type="InterPro" id="IPR003594">
    <property type="entry name" value="HATPase_dom"/>
</dbReference>
<dbReference type="InterPro" id="IPR005467">
    <property type="entry name" value="His_kinase_dom"/>
</dbReference>
<dbReference type="SUPFAM" id="SSF52172">
    <property type="entry name" value="CheY-like"/>
    <property type="match status" value="1"/>
</dbReference>
<keyword evidence="6" id="KW-0418">Kinase</keyword>
<dbReference type="Gene3D" id="3.30.450.40">
    <property type="match status" value="1"/>
</dbReference>
<evidence type="ECO:0000313" key="17">
    <source>
        <dbReference type="Proteomes" id="UP000800235"/>
    </source>
</evidence>
<evidence type="ECO:0000259" key="14">
    <source>
        <dbReference type="PROSITE" id="PS50109"/>
    </source>
</evidence>
<dbReference type="InterPro" id="IPR029016">
    <property type="entry name" value="GAF-like_dom_sf"/>
</dbReference>
<dbReference type="PRINTS" id="PR01033">
    <property type="entry name" value="PHYTOCHROME"/>
</dbReference>
<keyword evidence="1" id="KW-0600">Photoreceptor protein</keyword>
<evidence type="ECO:0000256" key="9">
    <source>
        <dbReference type="ARBA" id="ARBA00023012"/>
    </source>
</evidence>
<organism evidence="16 17">
    <name type="scientific">Tothia fuscella</name>
    <dbReference type="NCBI Taxonomy" id="1048955"/>
    <lineage>
        <taxon>Eukaryota</taxon>
        <taxon>Fungi</taxon>
        <taxon>Dikarya</taxon>
        <taxon>Ascomycota</taxon>
        <taxon>Pezizomycotina</taxon>
        <taxon>Dothideomycetes</taxon>
        <taxon>Pleosporomycetidae</taxon>
        <taxon>Venturiales</taxon>
        <taxon>Cylindrosympodiaceae</taxon>
        <taxon>Tothia</taxon>
    </lineage>
</organism>
<dbReference type="InterPro" id="IPR003018">
    <property type="entry name" value="GAF"/>
</dbReference>
<dbReference type="GO" id="GO:0000155">
    <property type="term" value="F:phosphorelay sensor kinase activity"/>
    <property type="evidence" value="ECO:0007669"/>
    <property type="project" value="InterPro"/>
</dbReference>
<keyword evidence="10" id="KW-0675">Receptor</keyword>
<feature type="domain" description="Phytochrome chromophore attachment site" evidence="13">
    <location>
        <begin position="166"/>
        <end position="322"/>
    </location>
</feature>
<evidence type="ECO:0000256" key="2">
    <source>
        <dbReference type="ARBA" id="ARBA00022553"/>
    </source>
</evidence>
<proteinExistence type="predicted"/>
<dbReference type="Proteomes" id="UP000800235">
    <property type="component" value="Unassembled WGS sequence"/>
</dbReference>
<dbReference type="SMART" id="SM00388">
    <property type="entry name" value="HisKA"/>
    <property type="match status" value="1"/>
</dbReference>
<dbReference type="GO" id="GO:0009881">
    <property type="term" value="F:photoreceptor activity"/>
    <property type="evidence" value="ECO:0007669"/>
    <property type="project" value="UniProtKB-KW"/>
</dbReference>
<dbReference type="InterPro" id="IPR003661">
    <property type="entry name" value="HisK_dim/P_dom"/>
</dbReference>
<feature type="domain" description="Histidine kinase" evidence="14">
    <location>
        <begin position="540"/>
        <end position="791"/>
    </location>
</feature>
<dbReference type="SUPFAM" id="SSF55874">
    <property type="entry name" value="ATPase domain of HSP90 chaperone/DNA topoisomerase II/histidine kinase"/>
    <property type="match status" value="1"/>
</dbReference>
<evidence type="ECO:0000256" key="12">
    <source>
        <dbReference type="SAM" id="MobiDB-lite"/>
    </source>
</evidence>
<dbReference type="InterPro" id="IPR011006">
    <property type="entry name" value="CheY-like_superfamily"/>
</dbReference>
<dbReference type="SMART" id="SM00448">
    <property type="entry name" value="REC"/>
    <property type="match status" value="1"/>
</dbReference>
<dbReference type="InterPro" id="IPR016132">
    <property type="entry name" value="Phyto_chromo_attachment"/>
</dbReference>
<dbReference type="Gene3D" id="3.30.450.20">
    <property type="entry name" value="PAS domain"/>
    <property type="match status" value="1"/>
</dbReference>
<comment type="caution">
    <text evidence="16">The sequence shown here is derived from an EMBL/GenBank/DDBJ whole genome shotgun (WGS) entry which is preliminary data.</text>
</comment>
<dbReference type="Gene3D" id="3.30.450.270">
    <property type="match status" value="1"/>
</dbReference>
<dbReference type="Pfam" id="PF00512">
    <property type="entry name" value="HisKA"/>
    <property type="match status" value="1"/>
</dbReference>
<keyword evidence="2 11" id="KW-0597">Phosphoprotein</keyword>
<gene>
    <name evidence="16" type="ORF">EJ08DRAFT_615593</name>
</gene>
<dbReference type="Pfam" id="PF00360">
    <property type="entry name" value="PHY"/>
    <property type="match status" value="1"/>
</dbReference>
<dbReference type="InterPro" id="IPR043150">
    <property type="entry name" value="Phytochrome_PHY_sf"/>
</dbReference>
<feature type="region of interest" description="Disordered" evidence="12">
    <location>
        <begin position="713"/>
        <end position="752"/>
    </location>
</feature>
<evidence type="ECO:0000313" key="16">
    <source>
        <dbReference type="EMBL" id="KAF2427833.1"/>
    </source>
</evidence>
<feature type="modified residue" description="4-aspartylphosphate" evidence="11">
    <location>
        <position position="941"/>
    </location>
</feature>
<evidence type="ECO:0000256" key="7">
    <source>
        <dbReference type="ARBA" id="ARBA00022840"/>
    </source>
</evidence>
<dbReference type="PANTHER" id="PTHR43065:SF10">
    <property type="entry name" value="PEROXIDE STRESS-ACTIVATED HISTIDINE KINASE MAK3"/>
    <property type="match status" value="1"/>
</dbReference>
<evidence type="ECO:0000256" key="10">
    <source>
        <dbReference type="ARBA" id="ARBA00023170"/>
    </source>
</evidence>
<evidence type="ECO:0000256" key="6">
    <source>
        <dbReference type="ARBA" id="ARBA00022777"/>
    </source>
</evidence>
<dbReference type="SMART" id="SM00387">
    <property type="entry name" value="HATPase_c"/>
    <property type="match status" value="1"/>
</dbReference>
<keyword evidence="4" id="KW-0808">Transferase</keyword>
<evidence type="ECO:0000256" key="4">
    <source>
        <dbReference type="ARBA" id="ARBA00022679"/>
    </source>
</evidence>
<dbReference type="GO" id="GO:0006355">
    <property type="term" value="P:regulation of DNA-templated transcription"/>
    <property type="evidence" value="ECO:0007669"/>
    <property type="project" value="InterPro"/>
</dbReference>
<dbReference type="SUPFAM" id="SSF47384">
    <property type="entry name" value="Homodimeric domain of signal transducing histidine kinase"/>
    <property type="match status" value="1"/>
</dbReference>
<dbReference type="CDD" id="cd17546">
    <property type="entry name" value="REC_hyHK_CKI1_RcsC-like"/>
    <property type="match status" value="1"/>
</dbReference>
<dbReference type="CDD" id="cd00082">
    <property type="entry name" value="HisKA"/>
    <property type="match status" value="1"/>
</dbReference>
<dbReference type="InterPro" id="IPR001789">
    <property type="entry name" value="Sig_transdc_resp-reg_receiver"/>
</dbReference>
<dbReference type="Pfam" id="PF02518">
    <property type="entry name" value="HATPase_c"/>
    <property type="match status" value="1"/>
</dbReference>
<dbReference type="OrthoDB" id="2015534at2759"/>
<dbReference type="EMBL" id="MU007057">
    <property type="protein sequence ID" value="KAF2427833.1"/>
    <property type="molecule type" value="Genomic_DNA"/>
</dbReference>
<name>A0A9P4TX07_9PEZI</name>
<keyword evidence="7" id="KW-0067">ATP-binding</keyword>
<dbReference type="PROSITE" id="PS50109">
    <property type="entry name" value="HIS_KIN"/>
    <property type="match status" value="1"/>
</dbReference>
<reference evidence="16" key="1">
    <citation type="journal article" date="2020" name="Stud. Mycol.">
        <title>101 Dothideomycetes genomes: a test case for predicting lifestyles and emergence of pathogens.</title>
        <authorList>
            <person name="Haridas S."/>
            <person name="Albert R."/>
            <person name="Binder M."/>
            <person name="Bloem J."/>
            <person name="Labutti K."/>
            <person name="Salamov A."/>
            <person name="Andreopoulos B."/>
            <person name="Baker S."/>
            <person name="Barry K."/>
            <person name="Bills G."/>
            <person name="Bluhm B."/>
            <person name="Cannon C."/>
            <person name="Castanera R."/>
            <person name="Culley D."/>
            <person name="Daum C."/>
            <person name="Ezra D."/>
            <person name="Gonzalez J."/>
            <person name="Henrissat B."/>
            <person name="Kuo A."/>
            <person name="Liang C."/>
            <person name="Lipzen A."/>
            <person name="Lutzoni F."/>
            <person name="Magnuson J."/>
            <person name="Mondo S."/>
            <person name="Nolan M."/>
            <person name="Ohm R."/>
            <person name="Pangilinan J."/>
            <person name="Park H.-J."/>
            <person name="Ramirez L."/>
            <person name="Alfaro M."/>
            <person name="Sun H."/>
            <person name="Tritt A."/>
            <person name="Yoshinaga Y."/>
            <person name="Zwiers L.-H."/>
            <person name="Turgeon B."/>
            <person name="Goodwin S."/>
            <person name="Spatafora J."/>
            <person name="Crous P."/>
            <person name="Grigoriev I."/>
        </authorList>
    </citation>
    <scope>NUCLEOTIDE SEQUENCE</scope>
    <source>
        <strain evidence="16">CBS 130266</strain>
    </source>
</reference>
<keyword evidence="9" id="KW-0902">Two-component regulatory system</keyword>
<evidence type="ECO:0000256" key="3">
    <source>
        <dbReference type="ARBA" id="ARBA00022606"/>
    </source>
</evidence>
<dbReference type="GO" id="GO:0005524">
    <property type="term" value="F:ATP binding"/>
    <property type="evidence" value="ECO:0007669"/>
    <property type="project" value="UniProtKB-KW"/>
</dbReference>
<dbReference type="PROSITE" id="PS50110">
    <property type="entry name" value="RESPONSE_REGULATORY"/>
    <property type="match status" value="1"/>
</dbReference>
<evidence type="ECO:0000259" key="13">
    <source>
        <dbReference type="PROSITE" id="PS50046"/>
    </source>
</evidence>
<dbReference type="SUPFAM" id="SSF55781">
    <property type="entry name" value="GAF domain-like"/>
    <property type="match status" value="2"/>
</dbReference>